<keyword evidence="1" id="KW-0472">Membrane</keyword>
<dbReference type="Proteomes" id="UP001589774">
    <property type="component" value="Unassembled WGS sequence"/>
</dbReference>
<evidence type="ECO:0000313" key="3">
    <source>
        <dbReference type="Proteomes" id="UP001589774"/>
    </source>
</evidence>
<gene>
    <name evidence="2" type="ORF">ACFFI0_18910</name>
</gene>
<sequence length="71" mass="8228">MAKVVIYIGSLLVVIGCIMYFTNSNLNWFGKLPGDIRIEKPGFTFFMPITSMVILSVFISLLIWMYRKFLE</sequence>
<name>A0ABV6HND5_9SPHI</name>
<keyword evidence="3" id="KW-1185">Reference proteome</keyword>
<dbReference type="InterPro" id="IPR021320">
    <property type="entry name" value="DUF2905"/>
</dbReference>
<dbReference type="PROSITE" id="PS51257">
    <property type="entry name" value="PROKAR_LIPOPROTEIN"/>
    <property type="match status" value="1"/>
</dbReference>
<comment type="caution">
    <text evidence="2">The sequence shown here is derived from an EMBL/GenBank/DDBJ whole genome shotgun (WGS) entry which is preliminary data.</text>
</comment>
<keyword evidence="1" id="KW-0812">Transmembrane</keyword>
<dbReference type="RefSeq" id="WP_013667779.1">
    <property type="nucleotide sequence ID" value="NZ_JBHLWO010000002.1"/>
</dbReference>
<organism evidence="2 3">
    <name type="scientific">Olivibacter oleidegradans</name>
    <dbReference type="NCBI Taxonomy" id="760123"/>
    <lineage>
        <taxon>Bacteria</taxon>
        <taxon>Pseudomonadati</taxon>
        <taxon>Bacteroidota</taxon>
        <taxon>Sphingobacteriia</taxon>
        <taxon>Sphingobacteriales</taxon>
        <taxon>Sphingobacteriaceae</taxon>
        <taxon>Olivibacter</taxon>
    </lineage>
</organism>
<dbReference type="Pfam" id="PF11146">
    <property type="entry name" value="DUF2905"/>
    <property type="match status" value="1"/>
</dbReference>
<proteinExistence type="predicted"/>
<accession>A0ABV6HND5</accession>
<reference evidence="2 3" key="1">
    <citation type="submission" date="2024-09" db="EMBL/GenBank/DDBJ databases">
        <authorList>
            <person name="Sun Q."/>
            <person name="Mori K."/>
        </authorList>
    </citation>
    <scope>NUCLEOTIDE SEQUENCE [LARGE SCALE GENOMIC DNA]</scope>
    <source>
        <strain evidence="2 3">CCM 7765</strain>
    </source>
</reference>
<evidence type="ECO:0000313" key="2">
    <source>
        <dbReference type="EMBL" id="MFC0320405.1"/>
    </source>
</evidence>
<feature type="transmembrane region" description="Helical" evidence="1">
    <location>
        <begin position="5"/>
        <end position="23"/>
    </location>
</feature>
<keyword evidence="1" id="KW-1133">Transmembrane helix</keyword>
<dbReference type="PANTHER" id="PTHR36443">
    <property type="entry name" value="BSR5223 PROTEIN"/>
    <property type="match status" value="1"/>
</dbReference>
<dbReference type="PANTHER" id="PTHR36443:SF1">
    <property type="entry name" value="BSR5223 PROTEIN"/>
    <property type="match status" value="1"/>
</dbReference>
<protein>
    <submittedName>
        <fullName evidence="2">DUF2905 domain-containing protein</fullName>
    </submittedName>
</protein>
<feature type="transmembrane region" description="Helical" evidence="1">
    <location>
        <begin position="43"/>
        <end position="66"/>
    </location>
</feature>
<evidence type="ECO:0000256" key="1">
    <source>
        <dbReference type="SAM" id="Phobius"/>
    </source>
</evidence>
<dbReference type="EMBL" id="JBHLWO010000002">
    <property type="protein sequence ID" value="MFC0320405.1"/>
    <property type="molecule type" value="Genomic_DNA"/>
</dbReference>